<feature type="coiled-coil region" evidence="9">
    <location>
        <begin position="474"/>
        <end position="508"/>
    </location>
</feature>
<feature type="compositionally biased region" description="Acidic residues" evidence="10">
    <location>
        <begin position="33"/>
        <end position="56"/>
    </location>
</feature>
<dbReference type="GO" id="GO:0000139">
    <property type="term" value="C:Golgi membrane"/>
    <property type="evidence" value="ECO:0007669"/>
    <property type="project" value="UniProtKB-SubCell"/>
</dbReference>
<keyword evidence="13" id="KW-1185">Reference proteome</keyword>
<dbReference type="Pfam" id="PF04795">
    <property type="entry name" value="PAPA-1"/>
    <property type="match status" value="1"/>
</dbReference>
<comment type="subcellular location">
    <subcellularLocation>
        <location evidence="1">Golgi apparatus membrane</location>
        <topology evidence="1">Peripheral membrane protein</topology>
    </subcellularLocation>
</comment>
<dbReference type="GO" id="GO:0007030">
    <property type="term" value="P:Golgi organization"/>
    <property type="evidence" value="ECO:0007669"/>
    <property type="project" value="InterPro"/>
</dbReference>
<dbReference type="InterPro" id="IPR024603">
    <property type="entry name" value="COG_complex_COG2_C"/>
</dbReference>
<evidence type="ECO:0000256" key="3">
    <source>
        <dbReference type="ARBA" id="ARBA00020977"/>
    </source>
</evidence>
<sequence length="1222" mass="135445">MPARRKQPARRASLRAQRYSPTPSPPEPAIETMEGDGSGEDMDVSDDAPLDNDEVSSEPAAGLEDDASASENNQEDEIDVEDIEQDAMVEDEEEEQEDELSSSSPTPPPKPTKAKSSPQRPRLKIKLRLPGGPSNATPTPSDEMPLRPGRKGHPKHADVESEDEEGDESSTSSTPYTGPTRMTQRQAALAGMVDTSEHLVLEETVSKRKKLLNETELALKREETARKRKNLTAKKLEDEKIETINRLLKKQTRPRGKKGAVAAADADEDGEQEGEETSMPAAPPPVPTLFRWVSSSRSDGPALSFSVPPSLLLDAGTPQNTTVTRPPPSKRTPQCDVSGCTLPRKYKLVKDPTKGGCGIEHLKALQVNRLAEELAVREGTSIAERASVEVDLPELQPLTHDNKFLSAPDFNVEEFLLSRSNTSLPDLRTELREYLAKLKEELVKLINDDYEAFISLSTDLQGEGARLERIQQPLDGLSLQIQESKDQLQSIQDSVKAKLDRRAALREEKADINGQEKTLYSGASFPTSDVLDDKSSKGNRAKHLLRIASEYNQLLYHANKASSSNCTFVAENQWRIERIKSTLSSDLEHHFTTTLLSLVPTDRTFSEKAKRPEVEHARLMLDLVDCLRAYDMLGLWRDAEDVIRREIVRAFVKKTIYPGCLSGPRSPLVPPTPFLQQASSTSSVSRPPPTPFTPYTALTSKQTSFFSSSVDFDSNTRFLDDDDSPLTGLYNQILRFVSTDMRPVMEAAERIGSKGSRRPPSAETVERRDDESDEYGFDILSNVIWTEVSRAIMDDLGSAVFAVGKLDEFRKNYERTHAFIRSFEYLAPSLQSVKAFREHPALEAFERRWQLPVYFQLRWKDIVSRVEEALESKTLSPTGGNTKSVDQPQFVLVQSMAIWNALNQCWNTEIYLTDLGPRFWKLTLQLIKRYRTWIESSMPPFENASKKQTIPDKASSTELPGSGASTPGPGPGQDASLGRAADDDKYLQQCALLMQDIKEIELAVLQLWTDKINAMLPRSVAEDDTSRPENALKSALSSVTDVIGPLSSQVEAILTGRCCDALAPVKTLAGQFRAAPQKYMPAKPSPFVPLILRPVKVFFGVDRGGGEGKTLRKDFCIPMSTNIVEAVSNKYLSQLAGMRRAEESLRRLKIGKRHGFSFFGGSGSAPDEDNRDDERLRAQLILDVTAFGQDAEALGVNLENCTSFKALEKSVHANTGALDSPA</sequence>
<evidence type="ECO:0000259" key="11">
    <source>
        <dbReference type="SMART" id="SM01406"/>
    </source>
</evidence>
<comment type="similarity">
    <text evidence="2">Belongs to the COG2 family.</text>
</comment>
<feature type="compositionally biased region" description="Acidic residues" evidence="10">
    <location>
        <begin position="265"/>
        <end position="276"/>
    </location>
</feature>
<dbReference type="OrthoDB" id="332281at2759"/>
<dbReference type="Pfam" id="PF12022">
    <property type="entry name" value="COG2_C"/>
    <property type="match status" value="1"/>
</dbReference>
<feature type="compositionally biased region" description="Low complexity" evidence="10">
    <location>
        <begin position="169"/>
        <end position="180"/>
    </location>
</feature>
<dbReference type="PANTHER" id="PTHR12961">
    <property type="entry name" value="CONSERVED OLIGOMERIC GOLGI COMPLEX COMPONENT 2"/>
    <property type="match status" value="1"/>
</dbReference>
<organism evidence="12 13">
    <name type="scientific">Sanghuangporus baumii</name>
    <name type="common">Phellinus baumii</name>
    <dbReference type="NCBI Taxonomy" id="108892"/>
    <lineage>
        <taxon>Eukaryota</taxon>
        <taxon>Fungi</taxon>
        <taxon>Dikarya</taxon>
        <taxon>Basidiomycota</taxon>
        <taxon>Agaricomycotina</taxon>
        <taxon>Agaricomycetes</taxon>
        <taxon>Hymenochaetales</taxon>
        <taxon>Hymenochaetaceae</taxon>
        <taxon>Sanghuangporus</taxon>
    </lineage>
</organism>
<proteinExistence type="inferred from homology"/>
<comment type="caution">
    <text evidence="12">The sequence shown here is derived from an EMBL/GenBank/DDBJ whole genome shotgun (WGS) entry which is preliminary data.</text>
</comment>
<dbReference type="PANTHER" id="PTHR12961:SF0">
    <property type="entry name" value="CONSERVED OLIGOMERIC GOLGI COMPLEX SUBUNIT 2"/>
    <property type="match status" value="1"/>
</dbReference>
<evidence type="ECO:0000256" key="6">
    <source>
        <dbReference type="ARBA" id="ARBA00023034"/>
    </source>
</evidence>
<evidence type="ECO:0000256" key="8">
    <source>
        <dbReference type="ARBA" id="ARBA00031344"/>
    </source>
</evidence>
<dbReference type="InterPro" id="IPR006880">
    <property type="entry name" value="INO80B_C"/>
</dbReference>
<keyword evidence="5" id="KW-0653">Protein transport</keyword>
<evidence type="ECO:0000256" key="2">
    <source>
        <dbReference type="ARBA" id="ARBA00007603"/>
    </source>
</evidence>
<dbReference type="SMART" id="SM01406">
    <property type="entry name" value="PAPA-1"/>
    <property type="match status" value="1"/>
</dbReference>
<feature type="compositionally biased region" description="Basic residues" evidence="10">
    <location>
        <begin position="247"/>
        <end position="258"/>
    </location>
</feature>
<feature type="region of interest" description="Disordered" evidence="10">
    <location>
        <begin position="1"/>
        <end position="190"/>
    </location>
</feature>
<feature type="region of interest" description="Disordered" evidence="10">
    <location>
        <begin position="671"/>
        <end position="694"/>
    </location>
</feature>
<keyword evidence="4" id="KW-0813">Transport</keyword>
<gene>
    <name evidence="12" type="ORF">A7U60_g5547</name>
</gene>
<feature type="region of interest" description="Disordered" evidence="10">
    <location>
        <begin position="247"/>
        <end position="285"/>
    </location>
</feature>
<protein>
    <recommendedName>
        <fullName evidence="3">Conserved oligomeric Golgi complex subunit 2</fullName>
    </recommendedName>
    <alternativeName>
        <fullName evidence="8">Component of oligomeric Golgi complex 2</fullName>
    </alternativeName>
</protein>
<keyword evidence="6" id="KW-0333">Golgi apparatus</keyword>
<feature type="domain" description="INO80 complex subunit B-like conserved region" evidence="11">
    <location>
        <begin position="216"/>
        <end position="311"/>
    </location>
</feature>
<accession>A0A9Q5N3H7</accession>
<evidence type="ECO:0000256" key="4">
    <source>
        <dbReference type="ARBA" id="ARBA00022448"/>
    </source>
</evidence>
<evidence type="ECO:0000256" key="10">
    <source>
        <dbReference type="SAM" id="MobiDB-lite"/>
    </source>
</evidence>
<feature type="region of interest" description="Disordered" evidence="10">
    <location>
        <begin position="750"/>
        <end position="770"/>
    </location>
</feature>
<evidence type="ECO:0000313" key="12">
    <source>
        <dbReference type="EMBL" id="OCB87407.1"/>
    </source>
</evidence>
<keyword evidence="9" id="KW-0175">Coiled coil</keyword>
<evidence type="ECO:0000256" key="9">
    <source>
        <dbReference type="SAM" id="Coils"/>
    </source>
</evidence>
<feature type="region of interest" description="Disordered" evidence="10">
    <location>
        <begin position="941"/>
        <end position="979"/>
    </location>
</feature>
<dbReference type="AlphaFoldDB" id="A0A9Q5N3H7"/>
<name>A0A9Q5N3H7_SANBA</name>
<dbReference type="InterPro" id="IPR024602">
    <property type="entry name" value="COG_su2_N"/>
</dbReference>
<dbReference type="Pfam" id="PF06148">
    <property type="entry name" value="COG2_N"/>
    <property type="match status" value="1"/>
</dbReference>
<dbReference type="GO" id="GO:0006891">
    <property type="term" value="P:intra-Golgi vesicle-mediated transport"/>
    <property type="evidence" value="ECO:0007669"/>
    <property type="project" value="TreeGrafter"/>
</dbReference>
<dbReference type="GO" id="GO:0017119">
    <property type="term" value="C:Golgi transport complex"/>
    <property type="evidence" value="ECO:0007669"/>
    <property type="project" value="TreeGrafter"/>
</dbReference>
<dbReference type="InterPro" id="IPR009316">
    <property type="entry name" value="COG2"/>
</dbReference>
<dbReference type="GO" id="GO:0031011">
    <property type="term" value="C:Ino80 complex"/>
    <property type="evidence" value="ECO:0007669"/>
    <property type="project" value="InterPro"/>
</dbReference>
<evidence type="ECO:0000313" key="13">
    <source>
        <dbReference type="Proteomes" id="UP000757232"/>
    </source>
</evidence>
<evidence type="ECO:0000256" key="7">
    <source>
        <dbReference type="ARBA" id="ARBA00023136"/>
    </source>
</evidence>
<feature type="compositionally biased region" description="Acidic residues" evidence="10">
    <location>
        <begin position="63"/>
        <end position="100"/>
    </location>
</feature>
<dbReference type="Proteomes" id="UP000757232">
    <property type="component" value="Unassembled WGS sequence"/>
</dbReference>
<keyword evidence="7" id="KW-0472">Membrane</keyword>
<dbReference type="GO" id="GO:0015031">
    <property type="term" value="P:protein transport"/>
    <property type="evidence" value="ECO:0007669"/>
    <property type="project" value="UniProtKB-KW"/>
</dbReference>
<feature type="compositionally biased region" description="Basic residues" evidence="10">
    <location>
        <begin position="1"/>
        <end position="13"/>
    </location>
</feature>
<evidence type="ECO:0000256" key="1">
    <source>
        <dbReference type="ARBA" id="ARBA00004395"/>
    </source>
</evidence>
<evidence type="ECO:0000256" key="5">
    <source>
        <dbReference type="ARBA" id="ARBA00022927"/>
    </source>
</evidence>
<reference evidence="12" key="1">
    <citation type="submission" date="2016-06" db="EMBL/GenBank/DDBJ databases">
        <title>Draft Genome sequence of the fungus Inonotus baumii.</title>
        <authorList>
            <person name="Zhu H."/>
            <person name="Lin W."/>
        </authorList>
    </citation>
    <scope>NUCLEOTIDE SEQUENCE</scope>
    <source>
        <strain evidence="12">821</strain>
    </source>
</reference>
<dbReference type="EMBL" id="LNZH02000192">
    <property type="protein sequence ID" value="OCB87407.1"/>
    <property type="molecule type" value="Genomic_DNA"/>
</dbReference>